<evidence type="ECO:0000313" key="13">
    <source>
        <dbReference type="EMBL" id="CAG9106203.1"/>
    </source>
</evidence>
<feature type="domain" description="Ig-like" evidence="12">
    <location>
        <begin position="368"/>
        <end position="449"/>
    </location>
</feature>
<protein>
    <submittedName>
        <fullName evidence="13">(diamondback moth) hypothetical protein</fullName>
    </submittedName>
</protein>
<evidence type="ECO:0000256" key="2">
    <source>
        <dbReference type="ARBA" id="ARBA00022692"/>
    </source>
</evidence>
<dbReference type="AlphaFoldDB" id="A0A8S4E0K1"/>
<dbReference type="Gene3D" id="2.60.40.10">
    <property type="entry name" value="Immunoglobulins"/>
    <property type="match status" value="5"/>
</dbReference>
<evidence type="ECO:0000256" key="10">
    <source>
        <dbReference type="SAM" id="MobiDB-lite"/>
    </source>
</evidence>
<sequence>MCITSKKTKLKFRTRHAKMAASENSRRLLGARAGDARRSLAARRNRMWAPEACLWLAAMLAGCCALQEQKFAMEPQDQTAILGSRVTLPCRVERKAGALQWTKDDFGLGTHRNLSGYDRYSMVGSDEEGDYSLDIRDVTLEDDASYQCQVSSGPNGEPAIRSRYAQLSVLVAPEPPRIIQGAFIDATEGHPVDIECVSVGGKPAAEITWVDGHQAVIRDGVETKVELMPDGQRFTTRSTLRLTPSMEHHNLTVTCQAQNTADRAYRMAFVHVEVKYAPKLTMSLSSPAVNNMIREGSEARIRCAVAANPPAHSYTWYLDDHPLVGDYTDELIIFNVTKKLNNAEVKCEVGNSVGRSEQSMRLQVTYPPSFRSKPVDVEADPDSWVTLQCDVDAAPAPAVRWLLHEPGRVGVKGKSATLKLQVSNRTAGRYICKAAVEGYPEIEAEASVLVKGPPSILSNRTQLAEEGETARVECLYLSVPKPDDVSWYFEGREINFIQNPDYTSVDTILDGGLTRAALVIRSSGAQHYGVYNCSVTNEYGNANAAITLKPLKSLPLFIILIGVSSGIIIFALFTTMVAVCHRRRRQAAPGLSKKPDVTVTGTDLFKDSDRSSNISDLKPQLNGDGGYELEYTSSEQSHKMSGGLPLAGPVPVSPRHDDPLLQFRYSNDYTDPQYTDTYYKHGSLGDYLYDYQGYPPPPTLRVQSPPLAEQQTRSQQGSLTRSIDTASTLPLSGGSQSSSLQRGKADETDAINSLGLPLAGDTPPTPIYAQPQSKHPAHGHGLGAPALALGGGVDVRYSAAYGNPYLRNSSLGYGAQAGGKAGAPAPPPYSAVRSSVVIPQGNGTQLSHV</sequence>
<evidence type="ECO:0000256" key="11">
    <source>
        <dbReference type="SAM" id="Phobius"/>
    </source>
</evidence>
<dbReference type="InterPro" id="IPR013162">
    <property type="entry name" value="CD80_C2-set"/>
</dbReference>
<evidence type="ECO:0000256" key="7">
    <source>
        <dbReference type="ARBA" id="ARBA00023157"/>
    </source>
</evidence>
<evidence type="ECO:0000256" key="8">
    <source>
        <dbReference type="ARBA" id="ARBA00023180"/>
    </source>
</evidence>
<dbReference type="PANTHER" id="PTHR11640:SF31">
    <property type="entry name" value="IRREGULAR CHIASM C-ROUGHEST PROTEIN-RELATED"/>
    <property type="match status" value="1"/>
</dbReference>
<evidence type="ECO:0000256" key="9">
    <source>
        <dbReference type="ARBA" id="ARBA00023319"/>
    </source>
</evidence>
<keyword evidence="5 11" id="KW-1133">Transmembrane helix</keyword>
<dbReference type="Pfam" id="PF07679">
    <property type="entry name" value="I-set"/>
    <property type="match status" value="1"/>
</dbReference>
<dbReference type="SUPFAM" id="SSF48726">
    <property type="entry name" value="Immunoglobulin"/>
    <property type="match status" value="5"/>
</dbReference>
<dbReference type="InterPro" id="IPR036179">
    <property type="entry name" value="Ig-like_dom_sf"/>
</dbReference>
<dbReference type="PROSITE" id="PS50835">
    <property type="entry name" value="IG_LIKE"/>
    <property type="match status" value="5"/>
</dbReference>
<feature type="domain" description="Ig-like" evidence="12">
    <location>
        <begin position="69"/>
        <end position="168"/>
    </location>
</feature>
<comment type="caution">
    <text evidence="13">The sequence shown here is derived from an EMBL/GenBank/DDBJ whole genome shotgun (WGS) entry which is preliminary data.</text>
</comment>
<dbReference type="GO" id="GO:0005886">
    <property type="term" value="C:plasma membrane"/>
    <property type="evidence" value="ECO:0007669"/>
    <property type="project" value="TreeGrafter"/>
</dbReference>
<evidence type="ECO:0000259" key="12">
    <source>
        <dbReference type="PROSITE" id="PS50835"/>
    </source>
</evidence>
<keyword evidence="8" id="KW-0325">Glycoprotein</keyword>
<keyword evidence="4" id="KW-0677">Repeat</keyword>
<evidence type="ECO:0000313" key="14">
    <source>
        <dbReference type="Proteomes" id="UP000653454"/>
    </source>
</evidence>
<feature type="region of interest" description="Disordered" evidence="10">
    <location>
        <begin position="602"/>
        <end position="668"/>
    </location>
</feature>
<evidence type="ECO:0000256" key="1">
    <source>
        <dbReference type="ARBA" id="ARBA00004479"/>
    </source>
</evidence>
<keyword evidence="7" id="KW-1015">Disulfide bond</keyword>
<dbReference type="EMBL" id="CAJHNJ030000009">
    <property type="protein sequence ID" value="CAG9106203.1"/>
    <property type="molecule type" value="Genomic_DNA"/>
</dbReference>
<keyword evidence="9" id="KW-0393">Immunoglobulin domain</keyword>
<dbReference type="InterPro" id="IPR013783">
    <property type="entry name" value="Ig-like_fold"/>
</dbReference>
<dbReference type="SMART" id="SM00409">
    <property type="entry name" value="IG"/>
    <property type="match status" value="5"/>
</dbReference>
<dbReference type="GO" id="GO:0050839">
    <property type="term" value="F:cell adhesion molecule binding"/>
    <property type="evidence" value="ECO:0007669"/>
    <property type="project" value="TreeGrafter"/>
</dbReference>
<dbReference type="PANTHER" id="PTHR11640">
    <property type="entry name" value="NEPHRIN"/>
    <property type="match status" value="1"/>
</dbReference>
<keyword evidence="6 11" id="KW-0472">Membrane</keyword>
<evidence type="ECO:0000256" key="3">
    <source>
        <dbReference type="ARBA" id="ARBA00022729"/>
    </source>
</evidence>
<dbReference type="Proteomes" id="UP000653454">
    <property type="component" value="Unassembled WGS sequence"/>
</dbReference>
<accession>A0A8S4E0K1</accession>
<reference evidence="13" key="1">
    <citation type="submission" date="2020-11" db="EMBL/GenBank/DDBJ databases">
        <authorList>
            <person name="Whiteford S."/>
        </authorList>
    </citation>
    <scope>NUCLEOTIDE SEQUENCE</scope>
</reference>
<comment type="subcellular location">
    <subcellularLocation>
        <location evidence="1">Membrane</location>
        <topology evidence="1">Single-pass type I membrane protein</topology>
    </subcellularLocation>
</comment>
<name>A0A8S4E0K1_PLUXY</name>
<feature type="domain" description="Ig-like" evidence="12">
    <location>
        <begin position="453"/>
        <end position="549"/>
    </location>
</feature>
<evidence type="ECO:0000256" key="4">
    <source>
        <dbReference type="ARBA" id="ARBA00022737"/>
    </source>
</evidence>
<feature type="region of interest" description="Disordered" evidence="10">
    <location>
        <begin position="689"/>
        <end position="781"/>
    </location>
</feature>
<feature type="compositionally biased region" description="Polar residues" evidence="10">
    <location>
        <begin position="709"/>
        <end position="730"/>
    </location>
</feature>
<dbReference type="SMART" id="SM00408">
    <property type="entry name" value="IGc2"/>
    <property type="match status" value="5"/>
</dbReference>
<feature type="compositionally biased region" description="Low complexity" evidence="10">
    <location>
        <begin position="731"/>
        <end position="741"/>
    </location>
</feature>
<dbReference type="GO" id="GO:0005911">
    <property type="term" value="C:cell-cell junction"/>
    <property type="evidence" value="ECO:0007669"/>
    <property type="project" value="TreeGrafter"/>
</dbReference>
<dbReference type="Pfam" id="PF08205">
    <property type="entry name" value="C2-set_2"/>
    <property type="match status" value="1"/>
</dbReference>
<feature type="domain" description="Ig-like" evidence="12">
    <location>
        <begin position="278"/>
        <end position="365"/>
    </location>
</feature>
<gene>
    <name evidence="13" type="ORF">PLXY2_LOCUS3617</name>
</gene>
<dbReference type="InterPro" id="IPR013098">
    <property type="entry name" value="Ig_I-set"/>
</dbReference>
<dbReference type="Pfam" id="PF13927">
    <property type="entry name" value="Ig_3"/>
    <property type="match status" value="2"/>
</dbReference>
<feature type="domain" description="Ig-like" evidence="12">
    <location>
        <begin position="176"/>
        <end position="266"/>
    </location>
</feature>
<evidence type="ECO:0000256" key="6">
    <source>
        <dbReference type="ARBA" id="ARBA00023136"/>
    </source>
</evidence>
<evidence type="ECO:0000256" key="5">
    <source>
        <dbReference type="ARBA" id="ARBA00022989"/>
    </source>
</evidence>
<keyword evidence="2 11" id="KW-0812">Transmembrane</keyword>
<keyword evidence="14" id="KW-1185">Reference proteome</keyword>
<feature type="transmembrane region" description="Helical" evidence="11">
    <location>
        <begin position="556"/>
        <end position="579"/>
    </location>
</feature>
<dbReference type="GO" id="GO:0098609">
    <property type="term" value="P:cell-cell adhesion"/>
    <property type="evidence" value="ECO:0007669"/>
    <property type="project" value="TreeGrafter"/>
</dbReference>
<dbReference type="FunFam" id="2.60.40.10:FF:000077">
    <property type="entry name" value="Kirre like nephrin family adhesion molecule 3"/>
    <property type="match status" value="1"/>
</dbReference>
<proteinExistence type="predicted"/>
<dbReference type="InterPro" id="IPR003599">
    <property type="entry name" value="Ig_sub"/>
</dbReference>
<organism evidence="13 14">
    <name type="scientific">Plutella xylostella</name>
    <name type="common">Diamondback moth</name>
    <name type="synonym">Plutella maculipennis</name>
    <dbReference type="NCBI Taxonomy" id="51655"/>
    <lineage>
        <taxon>Eukaryota</taxon>
        <taxon>Metazoa</taxon>
        <taxon>Ecdysozoa</taxon>
        <taxon>Arthropoda</taxon>
        <taxon>Hexapoda</taxon>
        <taxon>Insecta</taxon>
        <taxon>Pterygota</taxon>
        <taxon>Neoptera</taxon>
        <taxon>Endopterygota</taxon>
        <taxon>Lepidoptera</taxon>
        <taxon>Glossata</taxon>
        <taxon>Ditrysia</taxon>
        <taxon>Yponomeutoidea</taxon>
        <taxon>Plutellidae</taxon>
        <taxon>Plutella</taxon>
    </lineage>
</organism>
<dbReference type="InterPro" id="IPR003598">
    <property type="entry name" value="Ig_sub2"/>
</dbReference>
<keyword evidence="3" id="KW-0732">Signal</keyword>
<dbReference type="InterPro" id="IPR051275">
    <property type="entry name" value="Cell_adhesion_signaling"/>
</dbReference>
<dbReference type="InterPro" id="IPR007110">
    <property type="entry name" value="Ig-like_dom"/>
</dbReference>